<protein>
    <submittedName>
        <fullName evidence="1">Uncharacterized protein</fullName>
    </submittedName>
</protein>
<keyword evidence="2" id="KW-1185">Reference proteome</keyword>
<accession>A0ABW3MM35</accession>
<gene>
    <name evidence="1" type="ORF">ACFQ1S_42050</name>
</gene>
<comment type="caution">
    <text evidence="1">The sequence shown here is derived from an EMBL/GenBank/DDBJ whole genome shotgun (WGS) entry which is preliminary data.</text>
</comment>
<evidence type="ECO:0000313" key="2">
    <source>
        <dbReference type="Proteomes" id="UP001597045"/>
    </source>
</evidence>
<name>A0ABW3MM35_9PSEU</name>
<sequence>MRAKWHKIRFSARVDTDETMKQVAARVGQALGCTFAKGEFQRWYAEVAYVFGLKISIIGVGGVGGKNVAKLVGEVSEHAFRYAPDGSDDVDHERVDISAYVVDLLTVRTGLRWYRP</sequence>
<organism evidence="1 2">
    <name type="scientific">Kibdelosporangium lantanae</name>
    <dbReference type="NCBI Taxonomy" id="1497396"/>
    <lineage>
        <taxon>Bacteria</taxon>
        <taxon>Bacillati</taxon>
        <taxon>Actinomycetota</taxon>
        <taxon>Actinomycetes</taxon>
        <taxon>Pseudonocardiales</taxon>
        <taxon>Pseudonocardiaceae</taxon>
        <taxon>Kibdelosporangium</taxon>
    </lineage>
</organism>
<dbReference type="Proteomes" id="UP001597045">
    <property type="component" value="Unassembled WGS sequence"/>
</dbReference>
<dbReference type="EMBL" id="JBHTIS010003781">
    <property type="protein sequence ID" value="MFD1051676.1"/>
    <property type="molecule type" value="Genomic_DNA"/>
</dbReference>
<reference evidence="2" key="1">
    <citation type="journal article" date="2019" name="Int. J. Syst. Evol. Microbiol.">
        <title>The Global Catalogue of Microorganisms (GCM) 10K type strain sequencing project: providing services to taxonomists for standard genome sequencing and annotation.</title>
        <authorList>
            <consortium name="The Broad Institute Genomics Platform"/>
            <consortium name="The Broad Institute Genome Sequencing Center for Infectious Disease"/>
            <person name="Wu L."/>
            <person name="Ma J."/>
        </authorList>
    </citation>
    <scope>NUCLEOTIDE SEQUENCE [LARGE SCALE GENOMIC DNA]</scope>
    <source>
        <strain evidence="2">JCM 31486</strain>
    </source>
</reference>
<feature type="non-terminal residue" evidence="1">
    <location>
        <position position="116"/>
    </location>
</feature>
<proteinExistence type="predicted"/>
<evidence type="ECO:0000313" key="1">
    <source>
        <dbReference type="EMBL" id="MFD1051676.1"/>
    </source>
</evidence>